<comment type="function">
    <text evidence="6">Responsible for synthesis of pseudouridine from uracil-2605 in 23S ribosomal RNA.</text>
</comment>
<evidence type="ECO:0000313" key="11">
    <source>
        <dbReference type="EMBL" id="GGG02166.1"/>
    </source>
</evidence>
<proteinExistence type="inferred from homology"/>
<dbReference type="InterPro" id="IPR036986">
    <property type="entry name" value="S4_RNA-bd_sf"/>
</dbReference>
<name>A0A8J2Z5H6_9GAMM</name>
<evidence type="ECO:0000256" key="9">
    <source>
        <dbReference type="SAM" id="MobiDB-lite"/>
    </source>
</evidence>
<feature type="compositionally biased region" description="Low complexity" evidence="9">
    <location>
        <begin position="1"/>
        <end position="17"/>
    </location>
</feature>
<dbReference type="FunFam" id="3.10.290.10:FF:000003">
    <property type="entry name" value="Pseudouridine synthase"/>
    <property type="match status" value="1"/>
</dbReference>
<evidence type="ECO:0000256" key="3">
    <source>
        <dbReference type="ARBA" id="ARBA00022884"/>
    </source>
</evidence>
<dbReference type="Gene3D" id="3.30.70.1560">
    <property type="entry name" value="Alpha-L RNA-binding motif"/>
    <property type="match status" value="1"/>
</dbReference>
<dbReference type="EMBL" id="BMJS01000024">
    <property type="protein sequence ID" value="GGG02166.1"/>
    <property type="molecule type" value="Genomic_DNA"/>
</dbReference>
<comment type="similarity">
    <text evidence="1 8">Belongs to the pseudouridine synthase RsuA family.</text>
</comment>
<dbReference type="InterPro" id="IPR020094">
    <property type="entry name" value="TruA/RsuA/RluB/E/F_N"/>
</dbReference>
<evidence type="ECO:0000256" key="6">
    <source>
        <dbReference type="ARBA" id="ARBA00037383"/>
    </source>
</evidence>
<evidence type="ECO:0000259" key="10">
    <source>
        <dbReference type="SMART" id="SM00363"/>
    </source>
</evidence>
<protein>
    <recommendedName>
        <fullName evidence="8">Pseudouridine synthase</fullName>
        <ecNumber evidence="8">5.4.99.-</ecNumber>
    </recommendedName>
</protein>
<dbReference type="InterPro" id="IPR002942">
    <property type="entry name" value="S4_RNA-bd"/>
</dbReference>
<keyword evidence="2" id="KW-0698">rRNA processing</keyword>
<dbReference type="InterPro" id="IPR018496">
    <property type="entry name" value="PsdUridine_synth_RsuA/RluB_CS"/>
</dbReference>
<keyword evidence="4 8" id="KW-0413">Isomerase</keyword>
<dbReference type="Gene3D" id="3.10.290.10">
    <property type="entry name" value="RNA-binding S4 domain"/>
    <property type="match status" value="1"/>
</dbReference>
<dbReference type="Pfam" id="PF00849">
    <property type="entry name" value="PseudoU_synth_2"/>
    <property type="match status" value="1"/>
</dbReference>
<evidence type="ECO:0000256" key="4">
    <source>
        <dbReference type="ARBA" id="ARBA00023235"/>
    </source>
</evidence>
<dbReference type="FunFam" id="3.30.70.1560:FF:000001">
    <property type="entry name" value="Pseudouridine synthase"/>
    <property type="match status" value="1"/>
</dbReference>
<dbReference type="PROSITE" id="PS01149">
    <property type="entry name" value="PSI_RSU"/>
    <property type="match status" value="1"/>
</dbReference>
<dbReference type="Gene3D" id="3.30.70.580">
    <property type="entry name" value="Pseudouridine synthase I, catalytic domain, N-terminal subdomain"/>
    <property type="match status" value="1"/>
</dbReference>
<evidence type="ECO:0000256" key="1">
    <source>
        <dbReference type="ARBA" id="ARBA00008348"/>
    </source>
</evidence>
<dbReference type="InterPro" id="IPR000748">
    <property type="entry name" value="PsdUridine_synth_RsuA/RluB/E/F"/>
</dbReference>
<comment type="caution">
    <text evidence="11">The sequence shown here is derived from an EMBL/GenBank/DDBJ whole genome shotgun (WGS) entry which is preliminary data.</text>
</comment>
<feature type="region of interest" description="Disordered" evidence="9">
    <location>
        <begin position="1"/>
        <end position="26"/>
    </location>
</feature>
<dbReference type="AlphaFoldDB" id="A0A8J2Z5H6"/>
<dbReference type="PROSITE" id="PS50889">
    <property type="entry name" value="S4"/>
    <property type="match status" value="1"/>
</dbReference>
<dbReference type="FunFam" id="3.30.70.580:FF:000009">
    <property type="entry name" value="Pseudouridine synthase"/>
    <property type="match status" value="1"/>
</dbReference>
<dbReference type="InterPro" id="IPR020103">
    <property type="entry name" value="PsdUridine_synth_cat_dom_sf"/>
</dbReference>
<sequence>MRNQKKQNNQNNQNNRNPKSNSDHKDKLQKLLALAGLGSRRKMEEKILAGRVSVNGKVAQIGDRASFDDKIIVDGKPLRNQAVVLSRPRVIIYNKPDGEICTKSDPEGRKTVFDALPRLKIGRWIMVGRLDINTTGLLLFTTDGELANRLMHPSYEVEREYAVRLFGDIEDSVIEQLKMGIMLDDGEAKFSSVRFVGGEGINKWYHVTLSEGRNREVRRMFEAVGVQISRLTRVRYGNLTLPRYLSAGKSEELSPQDVNALRQSVQMRRFYFPKSLLDKLDRKR</sequence>
<evidence type="ECO:0000256" key="5">
    <source>
        <dbReference type="ARBA" id="ARBA00036944"/>
    </source>
</evidence>
<organism evidence="11 12">
    <name type="scientific">Cysteiniphilum litorale</name>
    <dbReference type="NCBI Taxonomy" id="2056700"/>
    <lineage>
        <taxon>Bacteria</taxon>
        <taxon>Pseudomonadati</taxon>
        <taxon>Pseudomonadota</taxon>
        <taxon>Gammaproteobacteria</taxon>
        <taxon>Thiotrichales</taxon>
        <taxon>Fastidiosibacteraceae</taxon>
        <taxon>Cysteiniphilum</taxon>
    </lineage>
</organism>
<dbReference type="SMART" id="SM00363">
    <property type="entry name" value="S4"/>
    <property type="match status" value="1"/>
</dbReference>
<evidence type="ECO:0000256" key="7">
    <source>
        <dbReference type="PROSITE-ProRule" id="PRU00182"/>
    </source>
</evidence>
<evidence type="ECO:0000256" key="2">
    <source>
        <dbReference type="ARBA" id="ARBA00022552"/>
    </source>
</evidence>
<feature type="domain" description="RNA-binding S4" evidence="10">
    <location>
        <begin position="26"/>
        <end position="83"/>
    </location>
</feature>
<dbReference type="Proteomes" id="UP000636949">
    <property type="component" value="Unassembled WGS sequence"/>
</dbReference>
<dbReference type="PANTHER" id="PTHR47683:SF3">
    <property type="entry name" value="RIBOSOMAL LARGE SUBUNIT PSEUDOURIDINE SYNTHASE B"/>
    <property type="match status" value="1"/>
</dbReference>
<dbReference type="PANTHER" id="PTHR47683">
    <property type="entry name" value="PSEUDOURIDINE SYNTHASE FAMILY PROTEIN-RELATED"/>
    <property type="match status" value="1"/>
</dbReference>
<dbReference type="EC" id="5.4.99.-" evidence="8"/>
<evidence type="ECO:0000313" key="12">
    <source>
        <dbReference type="Proteomes" id="UP000636949"/>
    </source>
</evidence>
<reference evidence="11" key="1">
    <citation type="journal article" date="2014" name="Int. J. Syst. Evol. Microbiol.">
        <title>Complete genome sequence of Corynebacterium casei LMG S-19264T (=DSM 44701T), isolated from a smear-ripened cheese.</title>
        <authorList>
            <consortium name="US DOE Joint Genome Institute (JGI-PGF)"/>
            <person name="Walter F."/>
            <person name="Albersmeier A."/>
            <person name="Kalinowski J."/>
            <person name="Ruckert C."/>
        </authorList>
    </citation>
    <scope>NUCLEOTIDE SEQUENCE</scope>
    <source>
        <strain evidence="11">CGMCC 1.15758</strain>
    </source>
</reference>
<keyword evidence="12" id="KW-1185">Reference proteome</keyword>
<dbReference type="RefSeq" id="WP_117003276.1">
    <property type="nucleotide sequence ID" value="NZ_BMJS01000024.1"/>
</dbReference>
<dbReference type="NCBIfam" id="NF007976">
    <property type="entry name" value="PRK10700.1"/>
    <property type="match status" value="1"/>
</dbReference>
<keyword evidence="3 7" id="KW-0694">RNA-binding</keyword>
<dbReference type="GO" id="GO:0000455">
    <property type="term" value="P:enzyme-directed rRNA pseudouridine synthesis"/>
    <property type="evidence" value="ECO:0007669"/>
    <property type="project" value="UniProtKB-ARBA"/>
</dbReference>
<reference evidence="11" key="2">
    <citation type="submission" date="2020-09" db="EMBL/GenBank/DDBJ databases">
        <authorList>
            <person name="Sun Q."/>
            <person name="Zhou Y."/>
        </authorList>
    </citation>
    <scope>NUCLEOTIDE SEQUENCE</scope>
    <source>
        <strain evidence="11">CGMCC 1.15758</strain>
    </source>
</reference>
<accession>A0A8J2Z5H6</accession>
<dbReference type="GO" id="GO:0005829">
    <property type="term" value="C:cytosol"/>
    <property type="evidence" value="ECO:0007669"/>
    <property type="project" value="UniProtKB-ARBA"/>
</dbReference>
<dbReference type="CDD" id="cd02556">
    <property type="entry name" value="PseudoU_synth_RluB"/>
    <property type="match status" value="1"/>
</dbReference>
<evidence type="ECO:0000256" key="8">
    <source>
        <dbReference type="RuleBase" id="RU003887"/>
    </source>
</evidence>
<dbReference type="GO" id="GO:0003723">
    <property type="term" value="F:RNA binding"/>
    <property type="evidence" value="ECO:0007669"/>
    <property type="project" value="UniProtKB-KW"/>
</dbReference>
<dbReference type="NCBIfam" id="TIGR00093">
    <property type="entry name" value="pseudouridine synthase"/>
    <property type="match status" value="1"/>
</dbReference>
<dbReference type="InterPro" id="IPR042092">
    <property type="entry name" value="PsdUridine_s_RsuA/RluB/E/F_cat"/>
</dbReference>
<dbReference type="Pfam" id="PF01479">
    <property type="entry name" value="S4"/>
    <property type="match status" value="1"/>
</dbReference>
<dbReference type="SUPFAM" id="SSF55174">
    <property type="entry name" value="Alpha-L RNA-binding motif"/>
    <property type="match status" value="1"/>
</dbReference>
<dbReference type="InterPro" id="IPR050343">
    <property type="entry name" value="RsuA_PseudoU_synthase"/>
</dbReference>
<dbReference type="InterPro" id="IPR006145">
    <property type="entry name" value="PsdUridine_synth_RsuA/RluA"/>
</dbReference>
<dbReference type="GO" id="GO:0160139">
    <property type="term" value="F:23S rRNA pseudouridine(2605) synthase activity"/>
    <property type="evidence" value="ECO:0007669"/>
    <property type="project" value="UniProtKB-EC"/>
</dbReference>
<dbReference type="CDD" id="cd00165">
    <property type="entry name" value="S4"/>
    <property type="match status" value="1"/>
</dbReference>
<dbReference type="OrthoDB" id="9807213at2"/>
<gene>
    <name evidence="11" type="primary">rluB</name>
    <name evidence="11" type="ORF">GCM10010995_19500</name>
</gene>
<dbReference type="SUPFAM" id="SSF55120">
    <property type="entry name" value="Pseudouridine synthase"/>
    <property type="match status" value="1"/>
</dbReference>
<comment type="catalytic activity">
    <reaction evidence="5">
        <text>uridine(2605) in 23S rRNA = pseudouridine(2605) in 23S rRNA</text>
        <dbReference type="Rhea" id="RHEA:42520"/>
        <dbReference type="Rhea" id="RHEA-COMP:10095"/>
        <dbReference type="Rhea" id="RHEA-COMP:10096"/>
        <dbReference type="ChEBI" id="CHEBI:65314"/>
        <dbReference type="ChEBI" id="CHEBI:65315"/>
        <dbReference type="EC" id="5.4.99.22"/>
    </reaction>
</comment>